<gene>
    <name evidence="6" type="ORF">NMU02_00115</name>
</gene>
<protein>
    <submittedName>
        <fullName evidence="6">Beta-N-acetylglucosaminidase domain-containing protein</fullName>
    </submittedName>
</protein>
<dbReference type="Pfam" id="PF07555">
    <property type="entry name" value="NAGidase"/>
    <property type="match status" value="1"/>
</dbReference>
<evidence type="ECO:0000313" key="6">
    <source>
        <dbReference type="EMBL" id="MCP9610496.1"/>
    </source>
</evidence>
<dbReference type="InterPro" id="IPR015882">
    <property type="entry name" value="HEX_bac_N"/>
</dbReference>
<keyword evidence="7" id="KW-1185">Reference proteome</keyword>
<keyword evidence="2 3" id="KW-0326">Glycosidase</keyword>
<dbReference type="RefSeq" id="WP_255024975.1">
    <property type="nucleotide sequence ID" value="NZ_JANDHW010000001.1"/>
</dbReference>
<evidence type="ECO:0000256" key="2">
    <source>
        <dbReference type="ARBA" id="ARBA00023295"/>
    </source>
</evidence>
<keyword evidence="4" id="KW-0732">Signal</keyword>
<feature type="chain" id="PRO_5045602463" evidence="4">
    <location>
        <begin position="21"/>
        <end position="501"/>
    </location>
</feature>
<sequence length="501" mass="56547">MKTKIFIFLLCSTFLSELHAAGYTIYPIPQKMTTEITEITLTRKINVIVEDGVRNITIERLKEVFAKAGYKLLINPAKSTSQTQSNLWIGINGSEGPADKATSISRSVFTPGNNKFDPYILQIKNTLPKGKIVILGNNEGSAFYAMASLEQILEQAKGGPLKETSIEDFAYMQYRGIVEGFYGYPYTMACRLSLLEYCKRYKMNLYVYGPKGDPYHLGYWRRDYPTSLTPAEKENNMITQDDLRILGEKALACNINFVWAAHPAMQDSIRFSSQLLMNPGIDAIMQKFDHLYNLGIRGFGVFIDDIAYTPQGSMQAYLADQVEKKLASHYNTSDSRPEDRVSPLFFVPTTYALNYGNSYTLRDLKNVDTRTVIAFTGYDCFSNIRGSACTDMAERINRNPLMWWNNPVNDDHDDRLYMRKLTTHWKIEDKQPISSLLGLILNPMAQGQASKIALFGGADYAWNPAAFNDNTNWEYAIASISGGNTKIKDALRTFALNADAF</sequence>
<keyword evidence="1 3" id="KW-0378">Hydrolase</keyword>
<comment type="caution">
    <text evidence="6">The sequence shown here is derived from an EMBL/GenBank/DDBJ whole genome shotgun (WGS) entry which is preliminary data.</text>
</comment>
<organism evidence="6 7">
    <name type="scientific">Coprobacter tertius</name>
    <dbReference type="NCBI Taxonomy" id="2944915"/>
    <lineage>
        <taxon>Bacteria</taxon>
        <taxon>Pseudomonadati</taxon>
        <taxon>Bacteroidota</taxon>
        <taxon>Bacteroidia</taxon>
        <taxon>Bacteroidales</taxon>
        <taxon>Barnesiellaceae</taxon>
        <taxon>Coprobacter</taxon>
    </lineage>
</organism>
<dbReference type="SUPFAM" id="SSF55545">
    <property type="entry name" value="beta-N-acetylhexosaminidase-like domain"/>
    <property type="match status" value="1"/>
</dbReference>
<dbReference type="PANTHER" id="PTHR13170">
    <property type="entry name" value="O-GLCNACASE"/>
    <property type="match status" value="1"/>
</dbReference>
<reference evidence="6 7" key="1">
    <citation type="submission" date="2022-07" db="EMBL/GenBank/DDBJ databases">
        <title>Fecal culturing of patients with breast cancer.</title>
        <authorList>
            <person name="Teng N.M.Y."/>
            <person name="Kiu R."/>
            <person name="Evans R."/>
            <person name="Baker D.J."/>
            <person name="Zenner C."/>
            <person name="Robinson S.D."/>
            <person name="Hall L.J."/>
        </authorList>
    </citation>
    <scope>NUCLEOTIDE SEQUENCE [LARGE SCALE GENOMIC DNA]</scope>
    <source>
        <strain evidence="6 7">LH1063</strain>
    </source>
</reference>
<feature type="signal peptide" evidence="4">
    <location>
        <begin position="1"/>
        <end position="20"/>
    </location>
</feature>
<dbReference type="InterPro" id="IPR051822">
    <property type="entry name" value="Glycosyl_Hydrolase_84"/>
</dbReference>
<name>A0ABT1MF45_9BACT</name>
<dbReference type="Gene3D" id="3.30.379.10">
    <property type="entry name" value="Chitobiase/beta-hexosaminidase domain 2-like"/>
    <property type="match status" value="1"/>
</dbReference>
<feature type="domain" description="GH84" evidence="5">
    <location>
        <begin position="173"/>
        <end position="465"/>
    </location>
</feature>
<dbReference type="Pfam" id="PF02838">
    <property type="entry name" value="Glyco_hydro_20b"/>
    <property type="match status" value="1"/>
</dbReference>
<accession>A0ABT1MF45</accession>
<dbReference type="EMBL" id="JANDHW010000001">
    <property type="protein sequence ID" value="MCP9610496.1"/>
    <property type="molecule type" value="Genomic_DNA"/>
</dbReference>
<evidence type="ECO:0000256" key="3">
    <source>
        <dbReference type="PROSITE-ProRule" id="PRU01353"/>
    </source>
</evidence>
<dbReference type="InterPro" id="IPR011496">
    <property type="entry name" value="O-GlcNAcase_cat"/>
</dbReference>
<dbReference type="Gene3D" id="3.20.20.80">
    <property type="entry name" value="Glycosidases"/>
    <property type="match status" value="1"/>
</dbReference>
<evidence type="ECO:0000259" key="5">
    <source>
        <dbReference type="PROSITE" id="PS52009"/>
    </source>
</evidence>
<dbReference type="InterPro" id="IPR029018">
    <property type="entry name" value="Hex-like_dom2"/>
</dbReference>
<dbReference type="PROSITE" id="PS52009">
    <property type="entry name" value="GH84"/>
    <property type="match status" value="1"/>
</dbReference>
<proteinExistence type="inferred from homology"/>
<dbReference type="SUPFAM" id="SSF51445">
    <property type="entry name" value="(Trans)glycosidases"/>
    <property type="match status" value="1"/>
</dbReference>
<dbReference type="InterPro" id="IPR017853">
    <property type="entry name" value="GH"/>
</dbReference>
<dbReference type="Proteomes" id="UP001205603">
    <property type="component" value="Unassembled WGS sequence"/>
</dbReference>
<evidence type="ECO:0000313" key="7">
    <source>
        <dbReference type="Proteomes" id="UP001205603"/>
    </source>
</evidence>
<dbReference type="PANTHER" id="PTHR13170:SF16">
    <property type="entry name" value="PROTEIN O-GLCNACASE"/>
    <property type="match status" value="1"/>
</dbReference>
<evidence type="ECO:0000256" key="4">
    <source>
        <dbReference type="SAM" id="SignalP"/>
    </source>
</evidence>
<evidence type="ECO:0000256" key="1">
    <source>
        <dbReference type="ARBA" id="ARBA00022801"/>
    </source>
</evidence>
<comment type="similarity">
    <text evidence="3">Belongs to the glycosyl hydrolase 84 family.</text>
</comment>
<feature type="active site" description="Proton donor" evidence="3">
    <location>
        <position position="305"/>
    </location>
</feature>